<protein>
    <submittedName>
        <fullName evidence="1">Uncharacterized protein</fullName>
    </submittedName>
</protein>
<dbReference type="Proteomes" id="UP000184147">
    <property type="component" value="Unassembled WGS sequence"/>
</dbReference>
<accession>A0A1M5C3B1</accession>
<evidence type="ECO:0000313" key="2">
    <source>
        <dbReference type="Proteomes" id="UP000184147"/>
    </source>
</evidence>
<dbReference type="STRING" id="1124188.SAMN05444377_11086"/>
<evidence type="ECO:0000313" key="1">
    <source>
        <dbReference type="EMBL" id="SHF49238.1"/>
    </source>
</evidence>
<organism evidence="1 2">
    <name type="scientific">Flavobacterium fontis</name>
    <dbReference type="NCBI Taxonomy" id="1124188"/>
    <lineage>
        <taxon>Bacteria</taxon>
        <taxon>Pseudomonadati</taxon>
        <taxon>Bacteroidota</taxon>
        <taxon>Flavobacteriia</taxon>
        <taxon>Flavobacteriales</taxon>
        <taxon>Flavobacteriaceae</taxon>
        <taxon>Flavobacterium</taxon>
    </lineage>
</organism>
<sequence>MEYQKMSKCWVILWAFIGLLGQAQNTPSDNAVLLKLLLNRFYAQEKPIVKNRLQLLYFYRDKAPNTLELWDGCRNHPILQSRLEAIKKQVQTPKAPETWDAEFSLLFAKENQYLKQKVQQPVTLAQFEKDTQRFGENNQRMMIVNQPIYLDQGYCLIKVGFYRSIEHNSGSFFLFQKKGDTWQIVDEFNRWET</sequence>
<gene>
    <name evidence="1" type="ORF">SAMN05444377_11086</name>
</gene>
<name>A0A1M5C3B1_9FLAO</name>
<dbReference type="AlphaFoldDB" id="A0A1M5C3B1"/>
<dbReference type="EMBL" id="FQVQ01000010">
    <property type="protein sequence ID" value="SHF49238.1"/>
    <property type="molecule type" value="Genomic_DNA"/>
</dbReference>
<proteinExistence type="predicted"/>
<reference evidence="1 2" key="1">
    <citation type="submission" date="2016-11" db="EMBL/GenBank/DDBJ databases">
        <authorList>
            <person name="Jaros S."/>
            <person name="Januszkiewicz K."/>
            <person name="Wedrychowicz H."/>
        </authorList>
    </citation>
    <scope>NUCLEOTIDE SEQUENCE [LARGE SCALE GENOMIC DNA]</scope>
    <source>
        <strain evidence="1 2">DSM 25660</strain>
    </source>
</reference>
<keyword evidence="2" id="KW-1185">Reference proteome</keyword>